<name>A0AAN8F0E5_TRICO</name>
<reference evidence="1 2" key="1">
    <citation type="submission" date="2019-10" db="EMBL/GenBank/DDBJ databases">
        <title>Assembly and Annotation for the nematode Trichostrongylus colubriformis.</title>
        <authorList>
            <person name="Martin J."/>
        </authorList>
    </citation>
    <scope>NUCLEOTIDE SEQUENCE [LARGE SCALE GENOMIC DNA]</scope>
    <source>
        <strain evidence="1">G859</strain>
        <tissue evidence="1">Whole worm</tissue>
    </source>
</reference>
<dbReference type="EMBL" id="WIXE01021666">
    <property type="protein sequence ID" value="KAK5968180.1"/>
    <property type="molecule type" value="Genomic_DNA"/>
</dbReference>
<evidence type="ECO:0000313" key="2">
    <source>
        <dbReference type="Proteomes" id="UP001331761"/>
    </source>
</evidence>
<keyword evidence="2" id="KW-1185">Reference proteome</keyword>
<proteinExistence type="predicted"/>
<accession>A0AAN8F0E5</accession>
<dbReference type="Proteomes" id="UP001331761">
    <property type="component" value="Unassembled WGS sequence"/>
</dbReference>
<protein>
    <submittedName>
        <fullName evidence="1">Uncharacterized protein</fullName>
    </submittedName>
</protein>
<dbReference type="AlphaFoldDB" id="A0AAN8F0E5"/>
<comment type="caution">
    <text evidence="1">The sequence shown here is derived from an EMBL/GenBank/DDBJ whole genome shotgun (WGS) entry which is preliminary data.</text>
</comment>
<sequence length="82" mass="9385">MLVSGFTDKNVKVSDFLRQRYRKCSWFDHCGLILVELFLVTTDHPTICLYNVERAQCFLSSAPGGLLTERPFTLLVRETVTS</sequence>
<gene>
    <name evidence="1" type="ORF">GCK32_008178</name>
</gene>
<organism evidence="1 2">
    <name type="scientific">Trichostrongylus colubriformis</name>
    <name type="common">Black scour worm</name>
    <dbReference type="NCBI Taxonomy" id="6319"/>
    <lineage>
        <taxon>Eukaryota</taxon>
        <taxon>Metazoa</taxon>
        <taxon>Ecdysozoa</taxon>
        <taxon>Nematoda</taxon>
        <taxon>Chromadorea</taxon>
        <taxon>Rhabditida</taxon>
        <taxon>Rhabditina</taxon>
        <taxon>Rhabditomorpha</taxon>
        <taxon>Strongyloidea</taxon>
        <taxon>Trichostrongylidae</taxon>
        <taxon>Trichostrongylus</taxon>
    </lineage>
</organism>
<evidence type="ECO:0000313" key="1">
    <source>
        <dbReference type="EMBL" id="KAK5968180.1"/>
    </source>
</evidence>